<reference evidence="2 3" key="1">
    <citation type="submission" date="2018-05" db="EMBL/GenBank/DDBJ databases">
        <title>Genomic Encyclopedia of Type Strains, Phase IV (KMG-IV): sequencing the most valuable type-strain genomes for metagenomic binning, comparative biology and taxonomic classification.</title>
        <authorList>
            <person name="Goeker M."/>
        </authorList>
    </citation>
    <scope>NUCLEOTIDE SEQUENCE [LARGE SCALE GENOMIC DNA]</scope>
    <source>
        <strain evidence="2 3">JC118</strain>
    </source>
</reference>
<dbReference type="GeneID" id="94440120"/>
<evidence type="ECO:0000313" key="1">
    <source>
        <dbReference type="EMBL" id="MDY5169440.1"/>
    </source>
</evidence>
<sequence length="71" mass="8391">MNDEKKIQALTEQMDLIRMAIEAAYETSDKQTTRVDYLYAELAQHADYQRLAKEHTALMVQQFKEKRNLNV</sequence>
<gene>
    <name evidence="2" type="ORF">DES51_10536</name>
    <name evidence="1" type="ORF">MQE39_15065</name>
</gene>
<evidence type="ECO:0000313" key="3">
    <source>
        <dbReference type="Proteomes" id="UP000247612"/>
    </source>
</evidence>
<dbReference type="EMBL" id="QJKH01000005">
    <property type="protein sequence ID" value="PXX79566.1"/>
    <property type="molecule type" value="Genomic_DNA"/>
</dbReference>
<dbReference type="OrthoDB" id="9885647at2"/>
<organism evidence="2 3">
    <name type="scientific">Dielma fastidiosa</name>
    <dbReference type="NCBI Taxonomy" id="1034346"/>
    <lineage>
        <taxon>Bacteria</taxon>
        <taxon>Bacillati</taxon>
        <taxon>Bacillota</taxon>
        <taxon>Erysipelotrichia</taxon>
        <taxon>Erysipelotrichales</taxon>
        <taxon>Erysipelotrichaceae</taxon>
        <taxon>Dielma</taxon>
    </lineage>
</organism>
<proteinExistence type="predicted"/>
<dbReference type="Proteomes" id="UP001276902">
    <property type="component" value="Unassembled WGS sequence"/>
</dbReference>
<evidence type="ECO:0000313" key="2">
    <source>
        <dbReference type="EMBL" id="PXX79566.1"/>
    </source>
</evidence>
<dbReference type="AlphaFoldDB" id="A0A318KV87"/>
<protein>
    <submittedName>
        <fullName evidence="2">Uncharacterized protein</fullName>
    </submittedName>
</protein>
<keyword evidence="3" id="KW-1185">Reference proteome</keyword>
<name>A0A318KV87_9FIRM</name>
<dbReference type="RefSeq" id="WP_022936937.1">
    <property type="nucleotide sequence ID" value="NZ_BAABZA010000001.1"/>
</dbReference>
<accession>A0A318KV87</accession>
<dbReference type="STRING" id="1034346.GCA_000313565_00630"/>
<dbReference type="Proteomes" id="UP000247612">
    <property type="component" value="Unassembled WGS sequence"/>
</dbReference>
<dbReference type="EMBL" id="JALDAW010000023">
    <property type="protein sequence ID" value="MDY5169440.1"/>
    <property type="molecule type" value="Genomic_DNA"/>
</dbReference>
<reference evidence="1" key="2">
    <citation type="submission" date="2022-03" db="EMBL/GenBank/DDBJ databases">
        <title>First case of bacteraemia caused by Dielma fastidiosa in a patient hospitalised with diverticulitis.</title>
        <authorList>
            <person name="Forman-Ankjaer B."/>
            <person name="Hvid-Jensen F."/>
            <person name="Kobel C.M."/>
            <person name="Greve T."/>
        </authorList>
    </citation>
    <scope>NUCLEOTIDE SEQUENCE</scope>
    <source>
        <strain evidence="1">AUH_DF_2021</strain>
    </source>
</reference>
<comment type="caution">
    <text evidence="2">The sequence shown here is derived from an EMBL/GenBank/DDBJ whole genome shotgun (WGS) entry which is preliminary data.</text>
</comment>